<dbReference type="HOGENOM" id="CLU_3143311_0_0_1"/>
<dbReference type="RefSeq" id="XP_001876394.1">
    <property type="nucleotide sequence ID" value="XM_001876359.1"/>
</dbReference>
<dbReference type="InParanoid" id="B0CZD7"/>
<dbReference type="KEGG" id="lbc:LACBIDRAFT_311168"/>
<dbReference type="AlphaFoldDB" id="B0CZD7"/>
<protein>
    <submittedName>
        <fullName evidence="1">Predicted protein</fullName>
    </submittedName>
</protein>
<evidence type="ECO:0000313" key="2">
    <source>
        <dbReference type="Proteomes" id="UP000001194"/>
    </source>
</evidence>
<keyword evidence="2" id="KW-1185">Reference proteome</keyword>
<dbReference type="EMBL" id="DS547094">
    <property type="protein sequence ID" value="EDR12130.1"/>
    <property type="molecule type" value="Genomic_DNA"/>
</dbReference>
<dbReference type="GeneID" id="6072460"/>
<sequence>MEHALGLQGKTKPISKRCPSWVYFQPRCSIHILMWPNRAPRSKGSSFTC</sequence>
<dbReference type="Proteomes" id="UP000001194">
    <property type="component" value="Unassembled WGS sequence"/>
</dbReference>
<evidence type="ECO:0000313" key="1">
    <source>
        <dbReference type="EMBL" id="EDR12130.1"/>
    </source>
</evidence>
<proteinExistence type="predicted"/>
<name>B0CZD7_LACBS</name>
<organism evidence="2">
    <name type="scientific">Laccaria bicolor (strain S238N-H82 / ATCC MYA-4686)</name>
    <name type="common">Bicoloured deceiver</name>
    <name type="synonym">Laccaria laccata var. bicolor</name>
    <dbReference type="NCBI Taxonomy" id="486041"/>
    <lineage>
        <taxon>Eukaryota</taxon>
        <taxon>Fungi</taxon>
        <taxon>Dikarya</taxon>
        <taxon>Basidiomycota</taxon>
        <taxon>Agaricomycotina</taxon>
        <taxon>Agaricomycetes</taxon>
        <taxon>Agaricomycetidae</taxon>
        <taxon>Agaricales</taxon>
        <taxon>Agaricineae</taxon>
        <taxon>Hydnangiaceae</taxon>
        <taxon>Laccaria</taxon>
    </lineage>
</organism>
<reference evidence="1 2" key="1">
    <citation type="journal article" date="2008" name="Nature">
        <title>The genome of Laccaria bicolor provides insights into mycorrhizal symbiosis.</title>
        <authorList>
            <person name="Martin F."/>
            <person name="Aerts A."/>
            <person name="Ahren D."/>
            <person name="Brun A."/>
            <person name="Danchin E.G.J."/>
            <person name="Duchaussoy F."/>
            <person name="Gibon J."/>
            <person name="Kohler A."/>
            <person name="Lindquist E."/>
            <person name="Pereda V."/>
            <person name="Salamov A."/>
            <person name="Shapiro H.J."/>
            <person name="Wuyts J."/>
            <person name="Blaudez D."/>
            <person name="Buee M."/>
            <person name="Brokstein P."/>
            <person name="Canbaeck B."/>
            <person name="Cohen D."/>
            <person name="Courty P.E."/>
            <person name="Coutinho P.M."/>
            <person name="Delaruelle C."/>
            <person name="Detter J.C."/>
            <person name="Deveau A."/>
            <person name="DiFazio S."/>
            <person name="Duplessis S."/>
            <person name="Fraissinet-Tachet L."/>
            <person name="Lucic E."/>
            <person name="Frey-Klett P."/>
            <person name="Fourrey C."/>
            <person name="Feussner I."/>
            <person name="Gay G."/>
            <person name="Grimwood J."/>
            <person name="Hoegger P.J."/>
            <person name="Jain P."/>
            <person name="Kilaru S."/>
            <person name="Labbe J."/>
            <person name="Lin Y.C."/>
            <person name="Legue V."/>
            <person name="Le Tacon F."/>
            <person name="Marmeisse R."/>
            <person name="Melayah D."/>
            <person name="Montanini B."/>
            <person name="Muratet M."/>
            <person name="Nehls U."/>
            <person name="Niculita-Hirzel H."/>
            <person name="Oudot-Le Secq M.P."/>
            <person name="Peter M."/>
            <person name="Quesneville H."/>
            <person name="Rajashekar B."/>
            <person name="Reich M."/>
            <person name="Rouhier N."/>
            <person name="Schmutz J."/>
            <person name="Yin T."/>
            <person name="Chalot M."/>
            <person name="Henrissat B."/>
            <person name="Kuees U."/>
            <person name="Lucas S."/>
            <person name="Van de Peer Y."/>
            <person name="Podila G.K."/>
            <person name="Polle A."/>
            <person name="Pukkila P.J."/>
            <person name="Richardson P.M."/>
            <person name="Rouze P."/>
            <person name="Sanders I.R."/>
            <person name="Stajich J.E."/>
            <person name="Tunlid A."/>
            <person name="Tuskan G."/>
            <person name="Grigoriev I.V."/>
        </authorList>
    </citation>
    <scope>NUCLEOTIDE SEQUENCE [LARGE SCALE GENOMIC DNA]</scope>
    <source>
        <strain evidence="2">S238N-H82 / ATCC MYA-4686</strain>
    </source>
</reference>
<accession>B0CZD7</accession>
<gene>
    <name evidence="1" type="ORF">LACBIDRAFT_311168</name>
</gene>